<dbReference type="AlphaFoldDB" id="A0A3N2DMR2"/>
<dbReference type="RefSeq" id="WP_123711927.1">
    <property type="nucleotide sequence ID" value="NZ_RKHR01000004.1"/>
</dbReference>
<protein>
    <submittedName>
        <fullName evidence="1">Uncharacterized protein</fullName>
    </submittedName>
</protein>
<keyword evidence="2" id="KW-1185">Reference proteome</keyword>
<name>A0A3N2DMR2_9GAMM</name>
<dbReference type="Proteomes" id="UP000275394">
    <property type="component" value="Unassembled WGS sequence"/>
</dbReference>
<reference evidence="1 2" key="1">
    <citation type="submission" date="2018-11" db="EMBL/GenBank/DDBJ databases">
        <title>Genomic Encyclopedia of Type Strains, Phase IV (KMG-IV): sequencing the most valuable type-strain genomes for metagenomic binning, comparative biology and taxonomic classification.</title>
        <authorList>
            <person name="Goeker M."/>
        </authorList>
    </citation>
    <scope>NUCLEOTIDE SEQUENCE [LARGE SCALE GENOMIC DNA]</scope>
    <source>
        <strain evidence="1 2">DSM 100316</strain>
    </source>
</reference>
<sequence>MAGHPSLHLTDERKKKVLYLDKEYEICLSFHKLDNIDGDVVGLKFTDAKASMDASKKVNLNGPKLGKFIAQHAVQMLGNLDNISFLGFYLLTDEIVEERGFRAALAKERIYNTQAIFIHDMVREELPYHMKIKAEGGVGWGMSKENLNSIPQYRLLISELGKEITEAIHADPVW</sequence>
<dbReference type="EMBL" id="RKHR01000004">
    <property type="protein sequence ID" value="ROS01097.1"/>
    <property type="molecule type" value="Genomic_DNA"/>
</dbReference>
<evidence type="ECO:0000313" key="2">
    <source>
        <dbReference type="Proteomes" id="UP000275394"/>
    </source>
</evidence>
<proteinExistence type="predicted"/>
<evidence type="ECO:0000313" key="1">
    <source>
        <dbReference type="EMBL" id="ROS01097.1"/>
    </source>
</evidence>
<dbReference type="OrthoDB" id="9855562at2"/>
<gene>
    <name evidence="1" type="ORF">EDC56_1523</name>
</gene>
<accession>A0A3N2DMR2</accession>
<comment type="caution">
    <text evidence="1">The sequence shown here is derived from an EMBL/GenBank/DDBJ whole genome shotgun (WGS) entry which is preliminary data.</text>
</comment>
<organism evidence="1 2">
    <name type="scientific">Sinobacterium caligoides</name>
    <dbReference type="NCBI Taxonomy" id="933926"/>
    <lineage>
        <taxon>Bacteria</taxon>
        <taxon>Pseudomonadati</taxon>
        <taxon>Pseudomonadota</taxon>
        <taxon>Gammaproteobacteria</taxon>
        <taxon>Cellvibrionales</taxon>
        <taxon>Spongiibacteraceae</taxon>
        <taxon>Sinobacterium</taxon>
    </lineage>
</organism>